<gene>
    <name evidence="2" type="primary">ga14510</name>
    <name evidence="2" type="ORF">PR202_ga14510</name>
</gene>
<feature type="domain" description="ABC transporter" evidence="1">
    <location>
        <begin position="7"/>
        <end position="38"/>
    </location>
</feature>
<name>A0AAV5CHG1_ELECO</name>
<reference evidence="2" key="1">
    <citation type="journal article" date="2018" name="DNA Res.">
        <title>Multiple hybrid de novo genome assembly of finger millet, an orphan allotetraploid crop.</title>
        <authorList>
            <person name="Hatakeyama M."/>
            <person name="Aluri S."/>
            <person name="Balachadran M.T."/>
            <person name="Sivarajan S.R."/>
            <person name="Patrignani A."/>
            <person name="Gruter S."/>
            <person name="Poveda L."/>
            <person name="Shimizu-Inatsugi R."/>
            <person name="Baeten J."/>
            <person name="Francoijs K.J."/>
            <person name="Nataraja K.N."/>
            <person name="Reddy Y.A.N."/>
            <person name="Phadnis S."/>
            <person name="Ravikumar R.L."/>
            <person name="Schlapbach R."/>
            <person name="Sreeman S.M."/>
            <person name="Shimizu K.K."/>
        </authorList>
    </citation>
    <scope>NUCLEOTIDE SEQUENCE</scope>
</reference>
<dbReference type="Gene3D" id="3.40.50.300">
    <property type="entry name" value="P-loop containing nucleotide triphosphate hydrolases"/>
    <property type="match status" value="1"/>
</dbReference>
<keyword evidence="3" id="KW-1185">Reference proteome</keyword>
<comment type="caution">
    <text evidence="2">The sequence shown here is derived from an EMBL/GenBank/DDBJ whole genome shotgun (WGS) entry which is preliminary data.</text>
</comment>
<dbReference type="Pfam" id="PF00005">
    <property type="entry name" value="ABC_tran"/>
    <property type="match status" value="1"/>
</dbReference>
<dbReference type="SUPFAM" id="SSF52540">
    <property type="entry name" value="P-loop containing nucleoside triphosphate hydrolases"/>
    <property type="match status" value="1"/>
</dbReference>
<sequence>MRGIQPANELSVGQAQRVALARTLANDTDVLLLDETTSALDPISTHNIEGNIARLKNTRRLSTVIVSQGVKQIQRIADLVCLVVDGKVVEVLAPSELSNAEHRAPHSRVYKIDLTDWLGSVKNRSVN</sequence>
<dbReference type="InterPro" id="IPR027417">
    <property type="entry name" value="P-loop_NTPase"/>
</dbReference>
<dbReference type="GO" id="GO:0016887">
    <property type="term" value="F:ATP hydrolysis activity"/>
    <property type="evidence" value="ECO:0007669"/>
    <property type="project" value="InterPro"/>
</dbReference>
<evidence type="ECO:0000313" key="2">
    <source>
        <dbReference type="EMBL" id="GJM97575.1"/>
    </source>
</evidence>
<dbReference type="EMBL" id="BQKI01000007">
    <property type="protein sequence ID" value="GJM97575.1"/>
    <property type="molecule type" value="Genomic_DNA"/>
</dbReference>
<reference evidence="2" key="2">
    <citation type="submission" date="2021-12" db="EMBL/GenBank/DDBJ databases">
        <title>Resequencing data analysis of finger millet.</title>
        <authorList>
            <person name="Hatakeyama M."/>
            <person name="Aluri S."/>
            <person name="Balachadran M.T."/>
            <person name="Sivarajan S.R."/>
            <person name="Poveda L."/>
            <person name="Shimizu-Inatsugi R."/>
            <person name="Schlapbach R."/>
            <person name="Sreeman S.M."/>
            <person name="Shimizu K.K."/>
        </authorList>
    </citation>
    <scope>NUCLEOTIDE SEQUENCE</scope>
</reference>
<dbReference type="PANTHER" id="PTHR43423:SF1">
    <property type="entry name" value="ABC TRANSPORTER I FAMILY MEMBER 17"/>
    <property type="match status" value="1"/>
</dbReference>
<evidence type="ECO:0000259" key="1">
    <source>
        <dbReference type="Pfam" id="PF00005"/>
    </source>
</evidence>
<dbReference type="Proteomes" id="UP001054889">
    <property type="component" value="Unassembled WGS sequence"/>
</dbReference>
<protein>
    <recommendedName>
        <fullName evidence="1">ABC transporter domain-containing protein</fullName>
    </recommendedName>
</protein>
<accession>A0AAV5CHG1</accession>
<dbReference type="PANTHER" id="PTHR43423">
    <property type="entry name" value="ABC TRANSPORTER I FAMILY MEMBER 17"/>
    <property type="match status" value="1"/>
</dbReference>
<organism evidence="2 3">
    <name type="scientific">Eleusine coracana subsp. coracana</name>
    <dbReference type="NCBI Taxonomy" id="191504"/>
    <lineage>
        <taxon>Eukaryota</taxon>
        <taxon>Viridiplantae</taxon>
        <taxon>Streptophyta</taxon>
        <taxon>Embryophyta</taxon>
        <taxon>Tracheophyta</taxon>
        <taxon>Spermatophyta</taxon>
        <taxon>Magnoliopsida</taxon>
        <taxon>Liliopsida</taxon>
        <taxon>Poales</taxon>
        <taxon>Poaceae</taxon>
        <taxon>PACMAD clade</taxon>
        <taxon>Chloridoideae</taxon>
        <taxon>Cynodonteae</taxon>
        <taxon>Eleusininae</taxon>
        <taxon>Eleusine</taxon>
    </lineage>
</organism>
<dbReference type="GO" id="GO:0005524">
    <property type="term" value="F:ATP binding"/>
    <property type="evidence" value="ECO:0007669"/>
    <property type="project" value="InterPro"/>
</dbReference>
<evidence type="ECO:0000313" key="3">
    <source>
        <dbReference type="Proteomes" id="UP001054889"/>
    </source>
</evidence>
<dbReference type="InterPro" id="IPR003439">
    <property type="entry name" value="ABC_transporter-like_ATP-bd"/>
</dbReference>
<dbReference type="AlphaFoldDB" id="A0AAV5CHG1"/>
<proteinExistence type="predicted"/>